<evidence type="ECO:0000313" key="1">
    <source>
        <dbReference type="EMBL" id="CBY16418.1"/>
    </source>
</evidence>
<accession>E4Y3M2</accession>
<keyword evidence="2" id="KW-1185">Reference proteome</keyword>
<reference evidence="1" key="1">
    <citation type="journal article" date="2010" name="Science">
        <title>Plasticity of animal genome architecture unmasked by rapid evolution of a pelagic tunicate.</title>
        <authorList>
            <person name="Denoeud F."/>
            <person name="Henriet S."/>
            <person name="Mungpakdee S."/>
            <person name="Aury J.M."/>
            <person name="Da Silva C."/>
            <person name="Brinkmann H."/>
            <person name="Mikhaleva J."/>
            <person name="Olsen L.C."/>
            <person name="Jubin C."/>
            <person name="Canestro C."/>
            <person name="Bouquet J.M."/>
            <person name="Danks G."/>
            <person name="Poulain J."/>
            <person name="Campsteijn C."/>
            <person name="Adamski M."/>
            <person name="Cross I."/>
            <person name="Yadetie F."/>
            <person name="Muffato M."/>
            <person name="Louis A."/>
            <person name="Butcher S."/>
            <person name="Tsagkogeorga G."/>
            <person name="Konrad A."/>
            <person name="Singh S."/>
            <person name="Jensen M.F."/>
            <person name="Cong E.H."/>
            <person name="Eikeseth-Otteraa H."/>
            <person name="Noel B."/>
            <person name="Anthouard V."/>
            <person name="Porcel B.M."/>
            <person name="Kachouri-Lafond R."/>
            <person name="Nishino A."/>
            <person name="Ugolini M."/>
            <person name="Chourrout P."/>
            <person name="Nishida H."/>
            <person name="Aasland R."/>
            <person name="Huzurbazar S."/>
            <person name="Westhof E."/>
            <person name="Delsuc F."/>
            <person name="Lehrach H."/>
            <person name="Reinhardt R."/>
            <person name="Weissenbach J."/>
            <person name="Roy S.W."/>
            <person name="Artiguenave F."/>
            <person name="Postlethwait J.H."/>
            <person name="Manak J.R."/>
            <person name="Thompson E.M."/>
            <person name="Jaillon O."/>
            <person name="Du Pasquier L."/>
            <person name="Boudinot P."/>
            <person name="Liberles D.A."/>
            <person name="Volff J.N."/>
            <person name="Philippe H."/>
            <person name="Lenhard B."/>
            <person name="Roest Crollius H."/>
            <person name="Wincker P."/>
            <person name="Chourrout D."/>
        </authorList>
    </citation>
    <scope>NUCLEOTIDE SEQUENCE [LARGE SCALE GENOMIC DNA]</scope>
</reference>
<dbReference type="AlphaFoldDB" id="E4Y3M2"/>
<dbReference type="EMBL" id="FN654200">
    <property type="protein sequence ID" value="CBY16418.1"/>
    <property type="molecule type" value="Genomic_DNA"/>
</dbReference>
<organism evidence="1">
    <name type="scientific">Oikopleura dioica</name>
    <name type="common">Tunicate</name>
    <dbReference type="NCBI Taxonomy" id="34765"/>
    <lineage>
        <taxon>Eukaryota</taxon>
        <taxon>Metazoa</taxon>
        <taxon>Chordata</taxon>
        <taxon>Tunicata</taxon>
        <taxon>Appendicularia</taxon>
        <taxon>Copelata</taxon>
        <taxon>Oikopleuridae</taxon>
        <taxon>Oikopleura</taxon>
    </lineage>
</organism>
<feature type="non-terminal residue" evidence="1">
    <location>
        <position position="1"/>
    </location>
</feature>
<dbReference type="Proteomes" id="UP000001307">
    <property type="component" value="Unassembled WGS sequence"/>
</dbReference>
<dbReference type="InParanoid" id="E4Y3M2"/>
<name>E4Y3M2_OIKDI</name>
<evidence type="ECO:0000313" key="2">
    <source>
        <dbReference type="Proteomes" id="UP000001307"/>
    </source>
</evidence>
<gene>
    <name evidence="1" type="ORF">GSOID_T00001581001</name>
</gene>
<protein>
    <submittedName>
        <fullName evidence="1">Uncharacterized protein</fullName>
    </submittedName>
</protein>
<proteinExistence type="predicted"/>
<sequence length="35" mass="4143">VFNRYNYGNTSMFAALQNAICTPFRIETYFGQLYK</sequence>